<gene>
    <name evidence="1" type="ORF">ACGTZG_08670</name>
</gene>
<reference evidence="1 2" key="1">
    <citation type="submission" date="2024-10" db="EMBL/GenBank/DDBJ databases">
        <authorList>
            <person name="Sang B.-I."/>
            <person name="Prabhaharan D."/>
        </authorList>
    </citation>
    <scope>NUCLEOTIDE SEQUENCE [LARGE SCALE GENOMIC DNA]</scope>
    <source>
        <strain evidence="1 2">MH</strain>
    </source>
</reference>
<proteinExistence type="predicted"/>
<evidence type="ECO:0000313" key="2">
    <source>
        <dbReference type="Proteomes" id="UP001605989"/>
    </source>
</evidence>
<name>A0ABW7DQ24_9FIRM</name>
<protein>
    <submittedName>
        <fullName evidence="1">Uncharacterized protein</fullName>
    </submittedName>
</protein>
<dbReference type="Proteomes" id="UP001605989">
    <property type="component" value="Unassembled WGS sequence"/>
</dbReference>
<accession>A0ABW7DQ24</accession>
<dbReference type="RefSeq" id="WP_113856231.1">
    <property type="nucleotide sequence ID" value="NZ_CP011940.1"/>
</dbReference>
<keyword evidence="2" id="KW-1185">Reference proteome</keyword>
<comment type="caution">
    <text evidence="1">The sequence shown here is derived from an EMBL/GenBank/DDBJ whole genome shotgun (WGS) entry which is preliminary data.</text>
</comment>
<evidence type="ECO:0000313" key="1">
    <source>
        <dbReference type="EMBL" id="MFG6273259.1"/>
    </source>
</evidence>
<sequence>MLKIKDMDIYYIRGDDDGFSIQPTADDGTEITGFTGVFSVKKSYDDTNYVLQCPMDGTVVNLTHDKTKNLAYGDYIWDVELTLADGIRQTIGPGKFHLLPDVTI</sequence>
<organism evidence="1 2">
    <name type="scientific">Megasphaera hexanoica</name>
    <dbReference type="NCBI Taxonomy" id="1675036"/>
    <lineage>
        <taxon>Bacteria</taxon>
        <taxon>Bacillati</taxon>
        <taxon>Bacillota</taxon>
        <taxon>Negativicutes</taxon>
        <taxon>Veillonellales</taxon>
        <taxon>Veillonellaceae</taxon>
        <taxon>Megasphaera</taxon>
    </lineage>
</organism>
<dbReference type="EMBL" id="JBIEKR010000006">
    <property type="protein sequence ID" value="MFG6273259.1"/>
    <property type="molecule type" value="Genomic_DNA"/>
</dbReference>